<dbReference type="CDD" id="cd03257">
    <property type="entry name" value="ABC_NikE_OppD_transporters"/>
    <property type="match status" value="1"/>
</dbReference>
<evidence type="ECO:0000256" key="4">
    <source>
        <dbReference type="ARBA" id="ARBA00022741"/>
    </source>
</evidence>
<evidence type="ECO:0000256" key="2">
    <source>
        <dbReference type="ARBA" id="ARBA00022448"/>
    </source>
</evidence>
<evidence type="ECO:0000313" key="16">
    <source>
        <dbReference type="Proteomes" id="UP001202674"/>
    </source>
</evidence>
<dbReference type="InterPro" id="IPR027417">
    <property type="entry name" value="P-loop_NTPase"/>
</dbReference>
<dbReference type="InterPro" id="IPR013563">
    <property type="entry name" value="Oligopep_ABC_C"/>
</dbReference>
<keyword evidence="3" id="KW-1003">Cell membrane</keyword>
<keyword evidence="5 15" id="KW-0067">ATP-binding</keyword>
<comment type="caution">
    <text evidence="15">The sequence shown here is derived from an EMBL/GenBank/DDBJ whole genome shotgun (WGS) entry which is preliminary data.</text>
</comment>
<dbReference type="InterPro" id="IPR050388">
    <property type="entry name" value="ABC_Ni/Peptide_Import"/>
</dbReference>
<dbReference type="PROSITE" id="PS00211">
    <property type="entry name" value="ABC_TRANSPORTER_1"/>
    <property type="match status" value="1"/>
</dbReference>
<dbReference type="InterPro" id="IPR003439">
    <property type="entry name" value="ABC_transporter-like_ATP-bd"/>
</dbReference>
<evidence type="ECO:0000256" key="13">
    <source>
        <dbReference type="SAM" id="MobiDB-lite"/>
    </source>
</evidence>
<evidence type="ECO:0000256" key="10">
    <source>
        <dbReference type="ARBA" id="ARBA00039098"/>
    </source>
</evidence>
<evidence type="ECO:0000256" key="6">
    <source>
        <dbReference type="ARBA" id="ARBA00022967"/>
    </source>
</evidence>
<dbReference type="GO" id="GO:0015833">
    <property type="term" value="P:peptide transport"/>
    <property type="evidence" value="ECO:0007669"/>
    <property type="project" value="InterPro"/>
</dbReference>
<feature type="region of interest" description="Disordered" evidence="13">
    <location>
        <begin position="334"/>
        <end position="353"/>
    </location>
</feature>
<dbReference type="GO" id="GO:0005524">
    <property type="term" value="F:ATP binding"/>
    <property type="evidence" value="ECO:0007669"/>
    <property type="project" value="UniProtKB-KW"/>
</dbReference>
<accession>A0AAE3FTF2</accession>
<evidence type="ECO:0000256" key="8">
    <source>
        <dbReference type="ARBA" id="ARBA00023136"/>
    </source>
</evidence>
<name>A0AAE3FTF2_9EURY</name>
<dbReference type="InterPro" id="IPR017871">
    <property type="entry name" value="ABC_transporter-like_CS"/>
</dbReference>
<dbReference type="PANTHER" id="PTHR43297">
    <property type="entry name" value="OLIGOPEPTIDE TRANSPORT ATP-BINDING PROTEIN APPD"/>
    <property type="match status" value="1"/>
</dbReference>
<dbReference type="AlphaFoldDB" id="A0AAE3FTF2"/>
<keyword evidence="16" id="KW-1185">Reference proteome</keyword>
<evidence type="ECO:0000259" key="14">
    <source>
        <dbReference type="PROSITE" id="PS50893"/>
    </source>
</evidence>
<protein>
    <recommendedName>
        <fullName evidence="11">Nickel import system ATP-binding protein NikD</fullName>
        <ecNumber evidence="10">7.2.2.11</ecNumber>
    </recommendedName>
</protein>
<proteinExistence type="predicted"/>
<evidence type="ECO:0000256" key="7">
    <source>
        <dbReference type="ARBA" id="ARBA00023065"/>
    </source>
</evidence>
<dbReference type="Pfam" id="PF00005">
    <property type="entry name" value="ABC_tran"/>
    <property type="match status" value="1"/>
</dbReference>
<evidence type="ECO:0000256" key="5">
    <source>
        <dbReference type="ARBA" id="ARBA00022840"/>
    </source>
</evidence>
<evidence type="ECO:0000256" key="9">
    <source>
        <dbReference type="ARBA" id="ARBA00038669"/>
    </source>
</evidence>
<evidence type="ECO:0000313" key="15">
    <source>
        <dbReference type="EMBL" id="MCL9814891.1"/>
    </source>
</evidence>
<keyword evidence="2" id="KW-0813">Transport</keyword>
<dbReference type="GO" id="GO:0015413">
    <property type="term" value="F:ABC-type nickel transporter activity"/>
    <property type="evidence" value="ECO:0007669"/>
    <property type="project" value="UniProtKB-EC"/>
</dbReference>
<dbReference type="EC" id="7.2.2.11" evidence="10"/>
<dbReference type="PROSITE" id="PS50893">
    <property type="entry name" value="ABC_TRANSPORTER_2"/>
    <property type="match status" value="1"/>
</dbReference>
<dbReference type="Proteomes" id="UP001202674">
    <property type="component" value="Unassembled WGS sequence"/>
</dbReference>
<dbReference type="GO" id="GO:0005886">
    <property type="term" value="C:plasma membrane"/>
    <property type="evidence" value="ECO:0007669"/>
    <property type="project" value="UniProtKB-SubCell"/>
</dbReference>
<comment type="subunit">
    <text evidence="9">The complex is composed of two ATP-binding proteins (NikD and NikE), two transmembrane proteins (NikB and NikC) and a solute-binding protein (NikA).</text>
</comment>
<dbReference type="InterPro" id="IPR003593">
    <property type="entry name" value="AAA+_ATPase"/>
</dbReference>
<dbReference type="Gene3D" id="3.40.50.300">
    <property type="entry name" value="P-loop containing nucleotide triphosphate hydrolases"/>
    <property type="match status" value="1"/>
</dbReference>
<feature type="compositionally biased region" description="Polar residues" evidence="13">
    <location>
        <begin position="340"/>
        <end position="353"/>
    </location>
</feature>
<comment type="subcellular location">
    <subcellularLocation>
        <location evidence="1">Cell membrane</location>
        <topology evidence="1">Peripheral membrane protein</topology>
    </subcellularLocation>
</comment>
<dbReference type="EMBL" id="JAKRVY010000010">
    <property type="protein sequence ID" value="MCL9814891.1"/>
    <property type="molecule type" value="Genomic_DNA"/>
</dbReference>
<dbReference type="FunFam" id="3.40.50.300:FF:000016">
    <property type="entry name" value="Oligopeptide ABC transporter ATP-binding component"/>
    <property type="match status" value="1"/>
</dbReference>
<dbReference type="SMART" id="SM00382">
    <property type="entry name" value="AAA"/>
    <property type="match status" value="1"/>
</dbReference>
<feature type="domain" description="ABC transporter" evidence="14">
    <location>
        <begin position="16"/>
        <end position="266"/>
    </location>
</feature>
<gene>
    <name evidence="15" type="ORF">AArcSt11_14630</name>
</gene>
<dbReference type="PANTHER" id="PTHR43297:SF13">
    <property type="entry name" value="NICKEL ABC TRANSPORTER, ATP-BINDING PROTEIN"/>
    <property type="match status" value="1"/>
</dbReference>
<keyword evidence="8" id="KW-0472">Membrane</keyword>
<evidence type="ECO:0000256" key="3">
    <source>
        <dbReference type="ARBA" id="ARBA00022475"/>
    </source>
</evidence>
<dbReference type="GO" id="GO:0016887">
    <property type="term" value="F:ATP hydrolysis activity"/>
    <property type="evidence" value="ECO:0007669"/>
    <property type="project" value="InterPro"/>
</dbReference>
<dbReference type="Pfam" id="PF08352">
    <property type="entry name" value="oligo_HPY"/>
    <property type="match status" value="1"/>
</dbReference>
<keyword evidence="4" id="KW-0547">Nucleotide-binding</keyword>
<sequence length="353" mass="38749">MKRENGAESRDERPLLTVENLRTTIHTKHKTVSAVDGIDFTVDRGETVCIVGESGSGKSVTCESLTGLIKQPPAEIVSGTVEFAGTEILSADDATRRSHRGSDIAHLFQNPQQSLDPVYTIGDQIVETIRIHEQVDRQTARLRGIELLRQVGIPRADSRIDVYPHELSGGMAQRVALAISLAADPTLLIADEPTTSVDVTVQARLIELFRDLTDSGMGLLFVTHDLRVVAALADRVLVMFGGTIVERGPVEQVFERPAHPYTQELFQSYGTIDHRTSRTTREDIPATGCRFRSECPYEIEACSERTQPPSYPVAAESDHVVSCVYYDGEHSPAPILESGSAVNHQTDMSNTDE</sequence>
<dbReference type="SUPFAM" id="SSF52540">
    <property type="entry name" value="P-loop containing nucleoside triphosphate hydrolases"/>
    <property type="match status" value="1"/>
</dbReference>
<evidence type="ECO:0000256" key="12">
    <source>
        <dbReference type="ARBA" id="ARBA00048610"/>
    </source>
</evidence>
<keyword evidence="7" id="KW-0406">Ion transport</keyword>
<organism evidence="15 16">
    <name type="scientific">Natranaeroarchaeum aerophilus</name>
    <dbReference type="NCBI Taxonomy" id="2917711"/>
    <lineage>
        <taxon>Archaea</taxon>
        <taxon>Methanobacteriati</taxon>
        <taxon>Methanobacteriota</taxon>
        <taxon>Stenosarchaea group</taxon>
        <taxon>Halobacteria</taxon>
        <taxon>Halobacteriales</taxon>
        <taxon>Natronoarchaeaceae</taxon>
        <taxon>Natranaeroarchaeum</taxon>
    </lineage>
</organism>
<dbReference type="NCBIfam" id="TIGR01727">
    <property type="entry name" value="oligo_HPY"/>
    <property type="match status" value="1"/>
</dbReference>
<comment type="catalytic activity">
    <reaction evidence="12">
        <text>Ni(2+)(out) + ATP + H2O = Ni(2+)(in) + ADP + phosphate + H(+)</text>
        <dbReference type="Rhea" id="RHEA:15557"/>
        <dbReference type="ChEBI" id="CHEBI:15377"/>
        <dbReference type="ChEBI" id="CHEBI:15378"/>
        <dbReference type="ChEBI" id="CHEBI:30616"/>
        <dbReference type="ChEBI" id="CHEBI:43474"/>
        <dbReference type="ChEBI" id="CHEBI:49786"/>
        <dbReference type="ChEBI" id="CHEBI:456216"/>
        <dbReference type="EC" id="7.2.2.11"/>
    </reaction>
    <physiologicalReaction direction="left-to-right" evidence="12">
        <dbReference type="Rhea" id="RHEA:15558"/>
    </physiologicalReaction>
</comment>
<reference evidence="15 16" key="1">
    <citation type="journal article" date="2022" name="Syst. Appl. Microbiol.">
        <title>Natronocalculus amylovorans gen. nov., sp. nov., and Natranaeroarchaeum aerophilus sp. nov., dominant culturable amylolytic natronoarchaea from hypersaline soda lakes in southwestern Siberia.</title>
        <authorList>
            <person name="Sorokin D.Y."/>
            <person name="Elcheninov A.G."/>
            <person name="Khizhniak T.V."/>
            <person name="Koenen M."/>
            <person name="Bale N.J."/>
            <person name="Damste J.S.S."/>
            <person name="Kublanov I.V."/>
        </authorList>
    </citation>
    <scope>NUCLEOTIDE SEQUENCE [LARGE SCALE GENOMIC DNA]</scope>
    <source>
        <strain evidence="15 16">AArc-St1-1</strain>
    </source>
</reference>
<evidence type="ECO:0000256" key="11">
    <source>
        <dbReference type="ARBA" id="ARBA00044143"/>
    </source>
</evidence>
<evidence type="ECO:0000256" key="1">
    <source>
        <dbReference type="ARBA" id="ARBA00004202"/>
    </source>
</evidence>
<dbReference type="RefSeq" id="WP_250598167.1">
    <property type="nucleotide sequence ID" value="NZ_JAKRVY010000010.1"/>
</dbReference>
<keyword evidence="6" id="KW-1278">Translocase</keyword>